<proteinExistence type="predicted"/>
<feature type="chain" id="PRO_5040789008" evidence="2">
    <location>
        <begin position="20"/>
        <end position="121"/>
    </location>
</feature>
<sequence length="121" mass="13294">MRFTLAIAAFAAFTVAVTALPVEQEADLAGAAPTSSSNSSPNNPKKKVSVSPITAEEMDEVAGRNNNNKQLAPETEEHAPMQRREALTWRQPFMHPNDSENGEFATDRQQFEEFEGDLSPM</sequence>
<accession>A0A9W8DQC6</accession>
<keyword evidence="4" id="KW-1185">Reference proteome</keyword>
<gene>
    <name evidence="3" type="ORF">IWQ60_009030</name>
</gene>
<evidence type="ECO:0000313" key="4">
    <source>
        <dbReference type="Proteomes" id="UP001150569"/>
    </source>
</evidence>
<comment type="caution">
    <text evidence="3">The sequence shown here is derived from an EMBL/GenBank/DDBJ whole genome shotgun (WGS) entry which is preliminary data.</text>
</comment>
<dbReference type="EMBL" id="JANBPT010000718">
    <property type="protein sequence ID" value="KAJ1913896.1"/>
    <property type="molecule type" value="Genomic_DNA"/>
</dbReference>
<feature type="region of interest" description="Disordered" evidence="1">
    <location>
        <begin position="28"/>
        <end position="121"/>
    </location>
</feature>
<name>A0A9W8DQC6_9FUNG</name>
<reference evidence="3" key="1">
    <citation type="submission" date="2022-07" db="EMBL/GenBank/DDBJ databases">
        <title>Phylogenomic reconstructions and comparative analyses of Kickxellomycotina fungi.</title>
        <authorList>
            <person name="Reynolds N.K."/>
            <person name="Stajich J.E."/>
            <person name="Barry K."/>
            <person name="Grigoriev I.V."/>
            <person name="Crous P."/>
            <person name="Smith M.E."/>
        </authorList>
    </citation>
    <scope>NUCLEOTIDE SEQUENCE</scope>
    <source>
        <strain evidence="3">RSA 861</strain>
    </source>
</reference>
<feature type="compositionally biased region" description="Basic and acidic residues" evidence="1">
    <location>
        <begin position="75"/>
        <end position="87"/>
    </location>
</feature>
<feature type="signal peptide" evidence="2">
    <location>
        <begin position="1"/>
        <end position="19"/>
    </location>
</feature>
<protein>
    <submittedName>
        <fullName evidence="3">Uncharacterized protein</fullName>
    </submittedName>
</protein>
<keyword evidence="2" id="KW-0732">Signal</keyword>
<evidence type="ECO:0000256" key="1">
    <source>
        <dbReference type="SAM" id="MobiDB-lite"/>
    </source>
</evidence>
<evidence type="ECO:0000313" key="3">
    <source>
        <dbReference type="EMBL" id="KAJ1913896.1"/>
    </source>
</evidence>
<feature type="compositionally biased region" description="Acidic residues" evidence="1">
    <location>
        <begin position="112"/>
        <end position="121"/>
    </location>
</feature>
<dbReference type="Proteomes" id="UP001150569">
    <property type="component" value="Unassembled WGS sequence"/>
</dbReference>
<dbReference type="AlphaFoldDB" id="A0A9W8DQC6"/>
<organism evidence="3 4">
    <name type="scientific">Tieghemiomyces parasiticus</name>
    <dbReference type="NCBI Taxonomy" id="78921"/>
    <lineage>
        <taxon>Eukaryota</taxon>
        <taxon>Fungi</taxon>
        <taxon>Fungi incertae sedis</taxon>
        <taxon>Zoopagomycota</taxon>
        <taxon>Kickxellomycotina</taxon>
        <taxon>Dimargaritomycetes</taxon>
        <taxon>Dimargaritales</taxon>
        <taxon>Dimargaritaceae</taxon>
        <taxon>Tieghemiomyces</taxon>
    </lineage>
</organism>
<evidence type="ECO:0000256" key="2">
    <source>
        <dbReference type="SAM" id="SignalP"/>
    </source>
</evidence>